<dbReference type="EMBL" id="CAJGYO010000009">
    <property type="protein sequence ID" value="CAD6252751.1"/>
    <property type="molecule type" value="Genomic_DNA"/>
</dbReference>
<proteinExistence type="predicted"/>
<dbReference type="Proteomes" id="UP000604825">
    <property type="component" value="Unassembled WGS sequence"/>
</dbReference>
<evidence type="ECO:0000313" key="2">
    <source>
        <dbReference type="EMBL" id="CAD6252751.1"/>
    </source>
</evidence>
<dbReference type="Pfam" id="PF19584">
    <property type="entry name" value="MCAfunc"/>
    <property type="match status" value="1"/>
</dbReference>
<reference evidence="2" key="1">
    <citation type="submission" date="2020-10" db="EMBL/GenBank/DDBJ databases">
        <authorList>
            <person name="Han B."/>
            <person name="Lu T."/>
            <person name="Zhao Q."/>
            <person name="Huang X."/>
            <person name="Zhao Y."/>
        </authorList>
    </citation>
    <scope>NUCLEOTIDE SEQUENCE</scope>
</reference>
<name>A0A811Q9H1_9POAL</name>
<dbReference type="OrthoDB" id="694878at2759"/>
<protein>
    <recommendedName>
        <fullName evidence="1">MCAfunc domain-containing protein</fullName>
    </recommendedName>
</protein>
<evidence type="ECO:0000313" key="3">
    <source>
        <dbReference type="Proteomes" id="UP000604825"/>
    </source>
</evidence>
<dbReference type="CDD" id="cd21037">
    <property type="entry name" value="MLKL_NTD"/>
    <property type="match status" value="1"/>
</dbReference>
<accession>A0A811Q9H1</accession>
<dbReference type="PANTHER" id="PTHR35832:SF9">
    <property type="entry name" value="OS12G0276800 PROTEIN"/>
    <property type="match status" value="1"/>
</dbReference>
<dbReference type="InterPro" id="IPR045766">
    <property type="entry name" value="MCAfunc"/>
</dbReference>
<keyword evidence="3" id="KW-1185">Reference proteome</keyword>
<organism evidence="2 3">
    <name type="scientific">Miscanthus lutarioriparius</name>
    <dbReference type="NCBI Taxonomy" id="422564"/>
    <lineage>
        <taxon>Eukaryota</taxon>
        <taxon>Viridiplantae</taxon>
        <taxon>Streptophyta</taxon>
        <taxon>Embryophyta</taxon>
        <taxon>Tracheophyta</taxon>
        <taxon>Spermatophyta</taxon>
        <taxon>Magnoliopsida</taxon>
        <taxon>Liliopsida</taxon>
        <taxon>Poales</taxon>
        <taxon>Poaceae</taxon>
        <taxon>PACMAD clade</taxon>
        <taxon>Panicoideae</taxon>
        <taxon>Andropogonodae</taxon>
        <taxon>Andropogoneae</taxon>
        <taxon>Saccharinae</taxon>
        <taxon>Miscanthus</taxon>
    </lineage>
</organism>
<dbReference type="GO" id="GO:0007166">
    <property type="term" value="P:cell surface receptor signaling pathway"/>
    <property type="evidence" value="ECO:0007669"/>
    <property type="project" value="InterPro"/>
</dbReference>
<feature type="domain" description="MCAfunc" evidence="1">
    <location>
        <begin position="19"/>
        <end position="126"/>
    </location>
</feature>
<dbReference type="InterPro" id="IPR036537">
    <property type="entry name" value="Adaptor_Cbl_N_dom_sf"/>
</dbReference>
<dbReference type="PANTHER" id="PTHR35832">
    <property type="entry name" value="OS12G0248400 PROTEIN-RELATED"/>
    <property type="match status" value="1"/>
</dbReference>
<dbReference type="InterPro" id="IPR059179">
    <property type="entry name" value="MLKL-like_MCAfunc"/>
</dbReference>
<comment type="caution">
    <text evidence="2">The sequence shown here is derived from an EMBL/GenBank/DDBJ whole genome shotgun (WGS) entry which is preliminary data.</text>
</comment>
<dbReference type="Gene3D" id="1.20.930.20">
    <property type="entry name" value="Adaptor protein Cbl, N-terminal domain"/>
    <property type="match status" value="1"/>
</dbReference>
<dbReference type="AlphaFoldDB" id="A0A811Q9H1"/>
<sequence>MADLALGGLERIVKAGLKIKKAVETVHQNKKGCRDVQTCVARVTALLSWLKEGAMMHHPSFTGPLDDLAESMEEALELITDCQQRSALRHLLGARDMAKQLCRVQEDIHNKLTTVMLATNILNLKISVSVTNTLHYVGAHPPLLLPQACVISSLHLGTHCTSSNRVFRCCVNKVLGCWKAEFKYESFNYGWYQVPNLKV</sequence>
<evidence type="ECO:0000259" key="1">
    <source>
        <dbReference type="Pfam" id="PF19584"/>
    </source>
</evidence>
<gene>
    <name evidence="2" type="ORF">NCGR_LOCUS36398</name>
</gene>